<feature type="transmembrane region" description="Helical" evidence="6">
    <location>
        <begin position="360"/>
        <end position="380"/>
    </location>
</feature>
<keyword evidence="4 6" id="KW-1133">Transmembrane helix</keyword>
<keyword evidence="8" id="KW-1185">Reference proteome</keyword>
<evidence type="ECO:0000256" key="2">
    <source>
        <dbReference type="ARBA" id="ARBA00022475"/>
    </source>
</evidence>
<gene>
    <name evidence="7" type="ORF">GCM10011491_13190</name>
</gene>
<dbReference type="PANTHER" id="PTHR30250:SF30">
    <property type="entry name" value="LIPID III FLIPPASE"/>
    <property type="match status" value="1"/>
</dbReference>
<dbReference type="RefSeq" id="WP_188822684.1">
    <property type="nucleotide sequence ID" value="NZ_BMHH01000004.1"/>
</dbReference>
<keyword evidence="2" id="KW-1003">Cell membrane</keyword>
<dbReference type="InterPro" id="IPR050833">
    <property type="entry name" value="Poly_Biosynth_Transport"/>
</dbReference>
<reference evidence="7" key="1">
    <citation type="journal article" date="2014" name="Int. J. Syst. Evol. Microbiol.">
        <title>Complete genome sequence of Corynebacterium casei LMG S-19264T (=DSM 44701T), isolated from a smear-ripened cheese.</title>
        <authorList>
            <consortium name="US DOE Joint Genome Institute (JGI-PGF)"/>
            <person name="Walter F."/>
            <person name="Albersmeier A."/>
            <person name="Kalinowski J."/>
            <person name="Ruckert C."/>
        </authorList>
    </citation>
    <scope>NUCLEOTIDE SEQUENCE</scope>
    <source>
        <strain evidence="7">CGMCC 1.15082</strain>
    </source>
</reference>
<evidence type="ECO:0000313" key="7">
    <source>
        <dbReference type="EMBL" id="GGA86877.1"/>
    </source>
</evidence>
<dbReference type="GO" id="GO:0009246">
    <property type="term" value="P:enterobacterial common antigen biosynthetic process"/>
    <property type="evidence" value="ECO:0007669"/>
    <property type="project" value="InterPro"/>
</dbReference>
<evidence type="ECO:0008006" key="9">
    <source>
        <dbReference type="Google" id="ProtNLM"/>
    </source>
</evidence>
<protein>
    <recommendedName>
        <fullName evidence="9">O-antigen translocase</fullName>
    </recommendedName>
</protein>
<dbReference type="InterPro" id="IPR044550">
    <property type="entry name" value="WzxE"/>
</dbReference>
<feature type="transmembrane region" description="Helical" evidence="6">
    <location>
        <begin position="290"/>
        <end position="312"/>
    </location>
</feature>
<feature type="transmembrane region" description="Helical" evidence="6">
    <location>
        <begin position="257"/>
        <end position="278"/>
    </location>
</feature>
<dbReference type="PANTHER" id="PTHR30250">
    <property type="entry name" value="PST FAMILY PREDICTED COLANIC ACID TRANSPORTER"/>
    <property type="match status" value="1"/>
</dbReference>
<feature type="transmembrane region" description="Helical" evidence="6">
    <location>
        <begin position="116"/>
        <end position="141"/>
    </location>
</feature>
<evidence type="ECO:0000256" key="6">
    <source>
        <dbReference type="SAM" id="Phobius"/>
    </source>
</evidence>
<evidence type="ECO:0000256" key="4">
    <source>
        <dbReference type="ARBA" id="ARBA00022989"/>
    </source>
</evidence>
<proteinExistence type="predicted"/>
<feature type="transmembrane region" description="Helical" evidence="6">
    <location>
        <begin position="82"/>
        <end position="104"/>
    </location>
</feature>
<organism evidence="7 8">
    <name type="scientific">Brucella endophytica</name>
    <dbReference type="NCBI Taxonomy" id="1963359"/>
    <lineage>
        <taxon>Bacteria</taxon>
        <taxon>Pseudomonadati</taxon>
        <taxon>Pseudomonadota</taxon>
        <taxon>Alphaproteobacteria</taxon>
        <taxon>Hyphomicrobiales</taxon>
        <taxon>Brucellaceae</taxon>
        <taxon>Brucella/Ochrobactrum group</taxon>
        <taxon>Brucella</taxon>
    </lineage>
</organism>
<name>A0A916S7C9_9HYPH</name>
<feature type="transmembrane region" description="Helical" evidence="6">
    <location>
        <begin position="178"/>
        <end position="196"/>
    </location>
</feature>
<comment type="subcellular location">
    <subcellularLocation>
        <location evidence="1">Cell membrane</location>
        <topology evidence="1">Multi-pass membrane protein</topology>
    </subcellularLocation>
</comment>
<sequence length="421" mass="45690">MNLIKTSILSAIETGIKLSSGFLVLKYLSVQTGPQGIAAFGQFQNFAAAATAMCAGAFTTGLVRLVSESHPEGTSKIHVQRAAGFASLLLVVLAVPLLFVPGWISSTMFDTRAFAWAIVCLALALPFSVLFQIILALLNGAGQISQLIVSKSASSLLLLVISVALVSIFGIGGGLASVVLAPASAILIALAMVARIPGIDWSWFRPRLDRQTIRQFAPFWIMSMTTVISTPIVLMLIRTTIGDKLGWTSAGYWEASWKIAELYLLVVTTALTVYYVPQLSRAQWGEERKLVLKILFFAIATSSVLALAIYILRDLVVPIMFSRDFEPVSAILAPQLAGSVIRIGGWVIAYHMIVRGKVGIMVGSELFFGFTLYVATVYLVDRVGLIGTSYAFLANTLAYAMFSIIYYRLYIGRPQTRNKPV</sequence>
<dbReference type="Pfam" id="PF13440">
    <property type="entry name" value="Polysacc_synt_3"/>
    <property type="match status" value="1"/>
</dbReference>
<keyword evidence="5 6" id="KW-0472">Membrane</keyword>
<dbReference type="Proteomes" id="UP000646478">
    <property type="component" value="Unassembled WGS sequence"/>
</dbReference>
<dbReference type="EMBL" id="BMHH01000004">
    <property type="protein sequence ID" value="GGA86877.1"/>
    <property type="molecule type" value="Genomic_DNA"/>
</dbReference>
<dbReference type="AlphaFoldDB" id="A0A916S7C9"/>
<keyword evidence="3 6" id="KW-0812">Transmembrane</keyword>
<dbReference type="CDD" id="cd13125">
    <property type="entry name" value="MATE_like_10"/>
    <property type="match status" value="1"/>
</dbReference>
<evidence type="ECO:0000313" key="8">
    <source>
        <dbReference type="Proteomes" id="UP000646478"/>
    </source>
</evidence>
<accession>A0A916S7C9</accession>
<evidence type="ECO:0000256" key="3">
    <source>
        <dbReference type="ARBA" id="ARBA00022692"/>
    </source>
</evidence>
<reference evidence="7" key="2">
    <citation type="submission" date="2020-09" db="EMBL/GenBank/DDBJ databases">
        <authorList>
            <person name="Sun Q."/>
            <person name="Zhou Y."/>
        </authorList>
    </citation>
    <scope>NUCLEOTIDE SEQUENCE</scope>
    <source>
        <strain evidence="7">CGMCC 1.15082</strain>
    </source>
</reference>
<comment type="caution">
    <text evidence="7">The sequence shown here is derived from an EMBL/GenBank/DDBJ whole genome shotgun (WGS) entry which is preliminary data.</text>
</comment>
<dbReference type="GO" id="GO:0005886">
    <property type="term" value="C:plasma membrane"/>
    <property type="evidence" value="ECO:0007669"/>
    <property type="project" value="UniProtKB-SubCell"/>
</dbReference>
<feature type="transmembrane region" description="Helical" evidence="6">
    <location>
        <begin position="153"/>
        <end position="172"/>
    </location>
</feature>
<evidence type="ECO:0000256" key="5">
    <source>
        <dbReference type="ARBA" id="ARBA00023136"/>
    </source>
</evidence>
<feature type="transmembrane region" description="Helical" evidence="6">
    <location>
        <begin position="332"/>
        <end position="353"/>
    </location>
</feature>
<feature type="transmembrane region" description="Helical" evidence="6">
    <location>
        <begin position="217"/>
        <end position="237"/>
    </location>
</feature>
<evidence type="ECO:0000256" key="1">
    <source>
        <dbReference type="ARBA" id="ARBA00004651"/>
    </source>
</evidence>
<feature type="transmembrane region" description="Helical" evidence="6">
    <location>
        <begin position="386"/>
        <end position="409"/>
    </location>
</feature>